<gene>
    <name evidence="2" type="ORF">AALO_G00240260</name>
</gene>
<accession>A0AAV6FRC1</accession>
<evidence type="ECO:0000313" key="2">
    <source>
        <dbReference type="EMBL" id="KAG5265260.1"/>
    </source>
</evidence>
<dbReference type="Proteomes" id="UP000823561">
    <property type="component" value="Chromosome 19"/>
</dbReference>
<organism evidence="2 3">
    <name type="scientific">Alosa alosa</name>
    <name type="common">allis shad</name>
    <dbReference type="NCBI Taxonomy" id="278164"/>
    <lineage>
        <taxon>Eukaryota</taxon>
        <taxon>Metazoa</taxon>
        <taxon>Chordata</taxon>
        <taxon>Craniata</taxon>
        <taxon>Vertebrata</taxon>
        <taxon>Euteleostomi</taxon>
        <taxon>Actinopterygii</taxon>
        <taxon>Neopterygii</taxon>
        <taxon>Teleostei</taxon>
        <taxon>Clupei</taxon>
        <taxon>Clupeiformes</taxon>
        <taxon>Clupeoidei</taxon>
        <taxon>Clupeidae</taxon>
        <taxon>Alosa</taxon>
    </lineage>
</organism>
<comment type="caution">
    <text evidence="2">The sequence shown here is derived from an EMBL/GenBank/DDBJ whole genome shotgun (WGS) entry which is preliminary data.</text>
</comment>
<keyword evidence="3" id="KW-1185">Reference proteome</keyword>
<proteinExistence type="predicted"/>
<reference evidence="2" key="1">
    <citation type="submission" date="2020-10" db="EMBL/GenBank/DDBJ databases">
        <title>Chromosome-scale genome assembly of the Allis shad, Alosa alosa.</title>
        <authorList>
            <person name="Margot Z."/>
            <person name="Christophe K."/>
            <person name="Cabau C."/>
            <person name="Louis A."/>
            <person name="Berthelot C."/>
            <person name="Parey E."/>
            <person name="Roest Crollius H."/>
            <person name="Montfort J."/>
            <person name="Robinson-Rechavi M."/>
            <person name="Bucao C."/>
            <person name="Bouchez O."/>
            <person name="Gislard M."/>
            <person name="Lluch J."/>
            <person name="Milhes M."/>
            <person name="Lampietro C."/>
            <person name="Lopez Roques C."/>
            <person name="Donnadieu C."/>
            <person name="Braasch I."/>
            <person name="Desvignes T."/>
            <person name="Postlethwait J."/>
            <person name="Bobe J."/>
            <person name="Guiguen Y."/>
        </authorList>
    </citation>
    <scope>NUCLEOTIDE SEQUENCE</scope>
    <source>
        <strain evidence="2">M-15738</strain>
        <tissue evidence="2">Blood</tissue>
    </source>
</reference>
<protein>
    <recommendedName>
        <fullName evidence="1">TRIM8/14/16/25/29/45/65 coiled-coil region domain-containing protein</fullName>
    </recommendedName>
</protein>
<dbReference type="AlphaFoldDB" id="A0AAV6FRC1"/>
<evidence type="ECO:0000259" key="1">
    <source>
        <dbReference type="Pfam" id="PF25600"/>
    </source>
</evidence>
<feature type="domain" description="TRIM8/14/16/25/29/45/65 coiled-coil region" evidence="1">
    <location>
        <begin position="2"/>
        <end position="98"/>
    </location>
</feature>
<dbReference type="InterPro" id="IPR058030">
    <property type="entry name" value="TRIM8/14/16/25/29/45/65_CC"/>
</dbReference>
<sequence>MIQERQEKISEIKQSVELSRVSVEAEAASISELFSVLVLVLERSRGNLQGALEARQHAVETQANALTAQLEQEIHTLQSRHTQLEELTHTHDHLHLLQV</sequence>
<name>A0AAV6FRC1_9TELE</name>
<evidence type="ECO:0000313" key="3">
    <source>
        <dbReference type="Proteomes" id="UP000823561"/>
    </source>
</evidence>
<dbReference type="EMBL" id="JADWDJ010000019">
    <property type="protein sequence ID" value="KAG5265260.1"/>
    <property type="molecule type" value="Genomic_DNA"/>
</dbReference>
<dbReference type="Pfam" id="PF25600">
    <property type="entry name" value="TRIM_CC"/>
    <property type="match status" value="1"/>
</dbReference>